<organism evidence="1 2">
    <name type="scientific">Hyaloscypha variabilis (strain UAMH 11265 / GT02V1 / F)</name>
    <name type="common">Meliniomyces variabilis</name>
    <dbReference type="NCBI Taxonomy" id="1149755"/>
    <lineage>
        <taxon>Eukaryota</taxon>
        <taxon>Fungi</taxon>
        <taxon>Dikarya</taxon>
        <taxon>Ascomycota</taxon>
        <taxon>Pezizomycotina</taxon>
        <taxon>Leotiomycetes</taxon>
        <taxon>Helotiales</taxon>
        <taxon>Hyaloscyphaceae</taxon>
        <taxon>Hyaloscypha</taxon>
        <taxon>Hyaloscypha variabilis</taxon>
    </lineage>
</organism>
<sequence length="558" mass="62467">MPIIDEFLTSISNFLQKKDPLQLRLFLRVEPPLPDQFLQLSQELKAWYRDGSKLEAYITKLVPEADDGNTEVGGAWPGFHAFLQEYLEFWRDVNFGDLLETHTQLSNLANACITALSNATHGIVVLPATIQLCSTLARLAMMLDKRPDLTRKMVQIADVDQEARKTLVEGTAESIQRAFTMCLTERTANRNGIGRDGKPEGKKVGIYSFANMVLRLLFQCKKTRLANQMFTNISQNSPPLGLYPASQRVTYLYYLGRYHFSNSHFYFAAQSLQSAYDQCHAQCIKQRRSILIFLISANMILGRFPSRTFLVRPEAADVLDKFIPICNSIRKGNIIAFKKAVGPESGNEEWLFQQGVLLPLKSRCEVLVWRTFARRVFLLTYQFPSDPNSRRAPTLDLEDMVAAAQYCQKLLEGWARPVDSMTEMQAGRTHPNALFMKAPDLVPPPEGPKILGAQEGIVFGNTMPDLMEVEAIVASLVQQDLLHGFISHNQGKFAILGAKQRGGPLNAGFPPVWETLRARAEREVNNGEIPGWVQTERTGMMGGVVNLTGIARPVGSGE</sequence>
<gene>
    <name evidence="1" type="ORF">L207DRAFT_415492</name>
</gene>
<dbReference type="GO" id="GO:0003690">
    <property type="term" value="F:double-stranded DNA binding"/>
    <property type="evidence" value="ECO:0007669"/>
    <property type="project" value="InterPro"/>
</dbReference>
<dbReference type="GO" id="GO:0003723">
    <property type="term" value="F:RNA binding"/>
    <property type="evidence" value="ECO:0007669"/>
    <property type="project" value="InterPro"/>
</dbReference>
<evidence type="ECO:0000313" key="1">
    <source>
        <dbReference type="EMBL" id="PMD47837.1"/>
    </source>
</evidence>
<reference evidence="1 2" key="1">
    <citation type="submission" date="2016-04" db="EMBL/GenBank/DDBJ databases">
        <title>A degradative enzymes factory behind the ericoid mycorrhizal symbiosis.</title>
        <authorList>
            <consortium name="DOE Joint Genome Institute"/>
            <person name="Martino E."/>
            <person name="Morin E."/>
            <person name="Grelet G."/>
            <person name="Kuo A."/>
            <person name="Kohler A."/>
            <person name="Daghino S."/>
            <person name="Barry K."/>
            <person name="Choi C."/>
            <person name="Cichocki N."/>
            <person name="Clum A."/>
            <person name="Copeland A."/>
            <person name="Hainaut M."/>
            <person name="Haridas S."/>
            <person name="Labutti K."/>
            <person name="Lindquist E."/>
            <person name="Lipzen A."/>
            <person name="Khouja H.-R."/>
            <person name="Murat C."/>
            <person name="Ohm R."/>
            <person name="Olson A."/>
            <person name="Spatafora J."/>
            <person name="Veneault-Fourrey C."/>
            <person name="Henrissat B."/>
            <person name="Grigoriev I."/>
            <person name="Martin F."/>
            <person name="Perotto S."/>
        </authorList>
    </citation>
    <scope>NUCLEOTIDE SEQUENCE [LARGE SCALE GENOMIC DNA]</scope>
    <source>
        <strain evidence="1 2">F</strain>
    </source>
</reference>
<name>A0A2J6SAN5_HYAVF</name>
<dbReference type="SMART" id="SM00753">
    <property type="entry name" value="PAM"/>
    <property type="match status" value="1"/>
</dbReference>
<dbReference type="PANTHER" id="PTHR12732:SF8">
    <property type="entry name" value="NUCLEAR MRNA EXPORT PROTEIN THP1"/>
    <property type="match status" value="1"/>
</dbReference>
<accession>A0A2J6SAN5</accession>
<dbReference type="OrthoDB" id="5404651at2759"/>
<dbReference type="InterPro" id="IPR045114">
    <property type="entry name" value="Csn12-like"/>
</dbReference>
<dbReference type="Proteomes" id="UP000235786">
    <property type="component" value="Unassembled WGS sequence"/>
</dbReference>
<dbReference type="STRING" id="1149755.A0A2J6SAN5"/>
<keyword evidence="2" id="KW-1185">Reference proteome</keyword>
<protein>
    <submittedName>
        <fullName evidence="1">COP9 signalosome-like protein complex subunit 12</fullName>
    </submittedName>
</protein>
<evidence type="ECO:0000313" key="2">
    <source>
        <dbReference type="Proteomes" id="UP000235786"/>
    </source>
</evidence>
<dbReference type="PANTHER" id="PTHR12732">
    <property type="entry name" value="UNCHARACTERIZED PROTEASOME COMPONENT REGION PCI-CONTAINING"/>
    <property type="match status" value="1"/>
</dbReference>
<dbReference type="AlphaFoldDB" id="A0A2J6SAN5"/>
<dbReference type="EMBL" id="KZ613938">
    <property type="protein sequence ID" value="PMD47837.1"/>
    <property type="molecule type" value="Genomic_DNA"/>
</dbReference>
<proteinExistence type="predicted"/>